<keyword evidence="1" id="KW-0240">DNA-directed RNA polymerase</keyword>
<sequence length="19" mass="2118">MATSRSCPFGSFLCRAKRV</sequence>
<dbReference type="EMBL" id="AAXW01000002">
    <property type="protein sequence ID" value="EAZ93977.1"/>
    <property type="molecule type" value="Genomic_DNA"/>
</dbReference>
<organism evidence="1 2">
    <name type="scientific">Crocosphaera chwakensis CCY0110</name>
    <dbReference type="NCBI Taxonomy" id="391612"/>
    <lineage>
        <taxon>Bacteria</taxon>
        <taxon>Bacillati</taxon>
        <taxon>Cyanobacteriota</taxon>
        <taxon>Cyanophyceae</taxon>
        <taxon>Oscillatoriophycideae</taxon>
        <taxon>Chroococcales</taxon>
        <taxon>Aphanothecaceae</taxon>
        <taxon>Crocosphaera</taxon>
        <taxon>Crocosphaera chwakensis</taxon>
    </lineage>
</organism>
<dbReference type="EC" id="2.7.7.6" evidence="1"/>
<name>A3IJJ5_9CHRO</name>
<evidence type="ECO:0000313" key="2">
    <source>
        <dbReference type="Proteomes" id="UP000003781"/>
    </source>
</evidence>
<dbReference type="GO" id="GO:0003899">
    <property type="term" value="F:DNA-directed RNA polymerase activity"/>
    <property type="evidence" value="ECO:0007669"/>
    <property type="project" value="UniProtKB-EC"/>
</dbReference>
<comment type="caution">
    <text evidence="1">The sequence shown here is derived from an EMBL/GenBank/DDBJ whole genome shotgun (WGS) entry which is preliminary data.</text>
</comment>
<evidence type="ECO:0000313" key="1">
    <source>
        <dbReference type="EMBL" id="EAZ93977.1"/>
    </source>
</evidence>
<accession>A3IJJ5</accession>
<gene>
    <name evidence="1" type="ORF">CY0110_19317</name>
</gene>
<keyword evidence="2" id="KW-1185">Reference proteome</keyword>
<dbReference type="GO" id="GO:0000428">
    <property type="term" value="C:DNA-directed RNA polymerase complex"/>
    <property type="evidence" value="ECO:0007669"/>
    <property type="project" value="UniProtKB-KW"/>
</dbReference>
<proteinExistence type="predicted"/>
<reference evidence="1 2" key="1">
    <citation type="submission" date="2007-03" db="EMBL/GenBank/DDBJ databases">
        <authorList>
            <person name="Stal L."/>
            <person name="Ferriera S."/>
            <person name="Johnson J."/>
            <person name="Kravitz S."/>
            <person name="Beeson K."/>
            <person name="Sutton G."/>
            <person name="Rogers Y.-H."/>
            <person name="Friedman R."/>
            <person name="Frazier M."/>
            <person name="Venter J.C."/>
        </authorList>
    </citation>
    <scope>NUCLEOTIDE SEQUENCE [LARGE SCALE GENOMIC DNA]</scope>
    <source>
        <strain evidence="1 2">CCY0110</strain>
    </source>
</reference>
<keyword evidence="1" id="KW-0548">Nucleotidyltransferase</keyword>
<dbReference type="Proteomes" id="UP000003781">
    <property type="component" value="Unassembled WGS sequence"/>
</dbReference>
<keyword evidence="1" id="KW-0808">Transferase</keyword>
<keyword evidence="1" id="KW-0804">Transcription</keyword>
<protein>
    <submittedName>
        <fullName evidence="1">DNA-directed RNA polymerase subunit beta</fullName>
        <ecNumber evidence="1">2.7.7.6</ecNumber>
    </submittedName>
</protein>
<dbReference type="AlphaFoldDB" id="A3IJJ5"/>